<evidence type="ECO:0008006" key="3">
    <source>
        <dbReference type="Google" id="ProtNLM"/>
    </source>
</evidence>
<protein>
    <recommendedName>
        <fullName evidence="3">Lipoprotein</fullName>
    </recommendedName>
</protein>
<sequence length="262" mass="29879">MKKFALLTVVLFSVFWAVGCMSNKEIRISQVEKSVLTTDEDLAKEKQETDLNNEISIETESGIKNKMDNDVQDISSFIPKGWEVLKKYDELAIAEGDLNKDGIMDKAFVIEQNNQSEYVSPRNLLIVFGNKDNTYTLSIRAEKAILLANEGGTFGDPFEDIVIDRGSVLIKFMGGSSRWHRYFRFRYQDNGWYLIGFTEGSYEAIGDSMYCLQDDYNLITGDYIGEKLEDGKIKTIKKNIGKKQLLNLKDFVADEYDISNNN</sequence>
<organism evidence="1 2">
    <name type="scientific">Crassaminicella indica</name>
    <dbReference type="NCBI Taxonomy" id="2855394"/>
    <lineage>
        <taxon>Bacteria</taxon>
        <taxon>Bacillati</taxon>
        <taxon>Bacillota</taxon>
        <taxon>Clostridia</taxon>
        <taxon>Eubacteriales</taxon>
        <taxon>Clostridiaceae</taxon>
        <taxon>Crassaminicella</taxon>
    </lineage>
</organism>
<keyword evidence="2" id="KW-1185">Reference proteome</keyword>
<name>A0ABX8RCC9_9CLOT</name>
<evidence type="ECO:0000313" key="1">
    <source>
        <dbReference type="EMBL" id="QXM05380.1"/>
    </source>
</evidence>
<dbReference type="PROSITE" id="PS51257">
    <property type="entry name" value="PROKAR_LIPOPROTEIN"/>
    <property type="match status" value="1"/>
</dbReference>
<dbReference type="EMBL" id="CP078093">
    <property type="protein sequence ID" value="QXM05380.1"/>
    <property type="molecule type" value="Genomic_DNA"/>
</dbReference>
<proteinExistence type="predicted"/>
<dbReference type="Proteomes" id="UP000886818">
    <property type="component" value="Chromosome"/>
</dbReference>
<dbReference type="RefSeq" id="WP_218282079.1">
    <property type="nucleotide sequence ID" value="NZ_CP078093.1"/>
</dbReference>
<evidence type="ECO:0000313" key="2">
    <source>
        <dbReference type="Proteomes" id="UP000886818"/>
    </source>
</evidence>
<gene>
    <name evidence="1" type="ORF">KVH43_08250</name>
</gene>
<reference evidence="1" key="1">
    <citation type="submission" date="2021-07" db="EMBL/GenBank/DDBJ databases">
        <title>Complete genome sequence of Crassaminicella sp. 143-21, isolated from a deep-sea hydrothermal vent.</title>
        <authorList>
            <person name="Li X."/>
        </authorList>
    </citation>
    <scope>NUCLEOTIDE SEQUENCE</scope>
    <source>
        <strain evidence="1">143-21</strain>
    </source>
</reference>
<accession>A0ABX8RCC9</accession>